<keyword evidence="3" id="KW-1185">Reference proteome</keyword>
<evidence type="ECO:0000256" key="1">
    <source>
        <dbReference type="SAM" id="MobiDB-lite"/>
    </source>
</evidence>
<proteinExistence type="predicted"/>
<dbReference type="Proteomes" id="UP000708148">
    <property type="component" value="Unassembled WGS sequence"/>
</dbReference>
<name>A0A8S1IZD3_9CHLO</name>
<dbReference type="AlphaFoldDB" id="A0A8S1IZD3"/>
<protein>
    <submittedName>
        <fullName evidence="2">Uncharacterized protein</fullName>
    </submittedName>
</protein>
<feature type="region of interest" description="Disordered" evidence="1">
    <location>
        <begin position="27"/>
        <end position="74"/>
    </location>
</feature>
<sequence>MHWAGISESQQAMICSAGEAFSRHTRESAARCERQRQQCSPSARSSKWGAGKRQGSHARQGDAQHKMQPARQQPATVPCRNVGIFESQQQATSRSAGDACSCNTGEQAAGHGQQRWRCIQLPYLGVSSRQWAIVVAKHSAGVRGSQQQAMSCSASDAFRWCDHPGRVLASARAPAPGKGTHSTRRSQPENSLPQRHAG</sequence>
<feature type="compositionally biased region" description="Polar residues" evidence="1">
    <location>
        <begin position="188"/>
        <end position="198"/>
    </location>
</feature>
<feature type="compositionally biased region" description="Basic and acidic residues" evidence="1">
    <location>
        <begin position="27"/>
        <end position="36"/>
    </location>
</feature>
<feature type="region of interest" description="Disordered" evidence="1">
    <location>
        <begin position="169"/>
        <end position="198"/>
    </location>
</feature>
<organism evidence="2 3">
    <name type="scientific">Ostreobium quekettii</name>
    <dbReference type="NCBI Taxonomy" id="121088"/>
    <lineage>
        <taxon>Eukaryota</taxon>
        <taxon>Viridiplantae</taxon>
        <taxon>Chlorophyta</taxon>
        <taxon>core chlorophytes</taxon>
        <taxon>Ulvophyceae</taxon>
        <taxon>TCBD clade</taxon>
        <taxon>Bryopsidales</taxon>
        <taxon>Ostreobineae</taxon>
        <taxon>Ostreobiaceae</taxon>
        <taxon>Ostreobium</taxon>
    </lineage>
</organism>
<dbReference type="EMBL" id="CAJHUC010000956">
    <property type="protein sequence ID" value="CAD7699121.1"/>
    <property type="molecule type" value="Genomic_DNA"/>
</dbReference>
<accession>A0A8S1IZD3</accession>
<gene>
    <name evidence="2" type="ORF">OSTQU699_LOCUS4480</name>
</gene>
<evidence type="ECO:0000313" key="3">
    <source>
        <dbReference type="Proteomes" id="UP000708148"/>
    </source>
</evidence>
<reference evidence="2" key="1">
    <citation type="submission" date="2020-12" db="EMBL/GenBank/DDBJ databases">
        <authorList>
            <person name="Iha C."/>
        </authorList>
    </citation>
    <scope>NUCLEOTIDE SEQUENCE</scope>
</reference>
<evidence type="ECO:0000313" key="2">
    <source>
        <dbReference type="EMBL" id="CAD7699121.1"/>
    </source>
</evidence>
<comment type="caution">
    <text evidence="2">The sequence shown here is derived from an EMBL/GenBank/DDBJ whole genome shotgun (WGS) entry which is preliminary data.</text>
</comment>